<keyword evidence="9 13" id="KW-0648">Protein biosynthesis</keyword>
<dbReference type="OMA" id="CPVVDSH"/>
<keyword evidence="4" id="KW-0963">Cytoplasm</keyword>
<dbReference type="PROSITE" id="PS00178">
    <property type="entry name" value="AA_TRNA_LIGASE_I"/>
    <property type="match status" value="1"/>
</dbReference>
<evidence type="ECO:0000256" key="11">
    <source>
        <dbReference type="ARBA" id="ARBA00030865"/>
    </source>
</evidence>
<dbReference type="Proteomes" id="UP000012174">
    <property type="component" value="Unassembled WGS sequence"/>
</dbReference>
<dbReference type="NCBIfam" id="TIGR00463">
    <property type="entry name" value="gltX_arch"/>
    <property type="match status" value="1"/>
</dbReference>
<dbReference type="EMBL" id="KB706136">
    <property type="protein sequence ID" value="EMR69066.1"/>
    <property type="molecule type" value="Genomic_DNA"/>
</dbReference>
<dbReference type="GO" id="GO:0005829">
    <property type="term" value="C:cytosol"/>
    <property type="evidence" value="ECO:0007669"/>
    <property type="project" value="TreeGrafter"/>
</dbReference>
<evidence type="ECO:0000256" key="8">
    <source>
        <dbReference type="ARBA" id="ARBA00022840"/>
    </source>
</evidence>
<comment type="catalytic activity">
    <reaction evidence="12">
        <text>tRNA(Glu) + L-glutamate + ATP = L-glutamyl-tRNA(Glu) + AMP + diphosphate</text>
        <dbReference type="Rhea" id="RHEA:23540"/>
        <dbReference type="Rhea" id="RHEA-COMP:9663"/>
        <dbReference type="Rhea" id="RHEA-COMP:9680"/>
        <dbReference type="ChEBI" id="CHEBI:29985"/>
        <dbReference type="ChEBI" id="CHEBI:30616"/>
        <dbReference type="ChEBI" id="CHEBI:33019"/>
        <dbReference type="ChEBI" id="CHEBI:78442"/>
        <dbReference type="ChEBI" id="CHEBI:78520"/>
        <dbReference type="ChEBI" id="CHEBI:456215"/>
        <dbReference type="EC" id="6.1.1.17"/>
    </reaction>
</comment>
<dbReference type="FunFam" id="2.40.240.10:FF:000004">
    <property type="entry name" value="Glutamyl-tRNA synthetase, cytoplasmic"/>
    <property type="match status" value="1"/>
</dbReference>
<evidence type="ECO:0000256" key="10">
    <source>
        <dbReference type="ARBA" id="ARBA00023146"/>
    </source>
</evidence>
<dbReference type="InterPro" id="IPR011035">
    <property type="entry name" value="Ribosomal_bL25/Gln-tRNA_synth"/>
</dbReference>
<dbReference type="PANTHER" id="PTHR43097">
    <property type="entry name" value="GLUTAMINE-TRNA LIGASE"/>
    <property type="match status" value="1"/>
</dbReference>
<evidence type="ECO:0000256" key="1">
    <source>
        <dbReference type="ARBA" id="ARBA00004496"/>
    </source>
</evidence>
<evidence type="ECO:0000313" key="17">
    <source>
        <dbReference type="EMBL" id="EMR69066.1"/>
    </source>
</evidence>
<proteinExistence type="inferred from homology"/>
<dbReference type="InterPro" id="IPR004526">
    <property type="entry name" value="Glu-tRNA-synth_arc/euk"/>
</dbReference>
<dbReference type="Gene3D" id="2.40.240.10">
    <property type="entry name" value="Ribosomal Protein L25, Chain P"/>
    <property type="match status" value="1"/>
</dbReference>
<dbReference type="HAMAP" id="MF_02076">
    <property type="entry name" value="Glu_tRNA_synth_type2"/>
    <property type="match status" value="1"/>
</dbReference>
<dbReference type="InterPro" id="IPR020058">
    <property type="entry name" value="Glu/Gln-tRNA-synth_Ib_cat-dom"/>
</dbReference>
<dbReference type="FunFam" id="1.10.1160.10:FF:000001">
    <property type="entry name" value="Glutamine--tRNA ligase"/>
    <property type="match status" value="1"/>
</dbReference>
<dbReference type="InterPro" id="IPR020059">
    <property type="entry name" value="Glu/Gln-tRNA-synth_Ib_codon-bd"/>
</dbReference>
<dbReference type="InterPro" id="IPR001412">
    <property type="entry name" value="aa-tRNA-synth_I_CS"/>
</dbReference>
<dbReference type="HOGENOM" id="CLU_001882_1_2_1"/>
<dbReference type="SUPFAM" id="SSF50715">
    <property type="entry name" value="Ribosomal protein L25-like"/>
    <property type="match status" value="1"/>
</dbReference>
<keyword evidence="10 13" id="KW-0030">Aminoacyl-tRNA synthetase</keyword>
<dbReference type="FunFam" id="3.40.50.620:FF:000037">
    <property type="entry name" value="Glutamine--tRNA ligase cytoplasmic"/>
    <property type="match status" value="1"/>
</dbReference>
<dbReference type="GO" id="GO:0005524">
    <property type="term" value="F:ATP binding"/>
    <property type="evidence" value="ECO:0007669"/>
    <property type="project" value="UniProtKB-KW"/>
</dbReference>
<dbReference type="AlphaFoldDB" id="M7TGJ7"/>
<dbReference type="InterPro" id="IPR000924">
    <property type="entry name" value="Glu/Gln-tRNA-synth"/>
</dbReference>
<dbReference type="PANTHER" id="PTHR43097:SF5">
    <property type="entry name" value="GLUTAMATE--TRNA LIGASE"/>
    <property type="match status" value="1"/>
</dbReference>
<keyword evidence="6 13" id="KW-0436">Ligase</keyword>
<dbReference type="EC" id="6.1.1.17" evidence="3"/>
<accession>M7TGJ7</accession>
<keyword evidence="7 13" id="KW-0547">Nucleotide-binding</keyword>
<evidence type="ECO:0000313" key="18">
    <source>
        <dbReference type="Proteomes" id="UP000012174"/>
    </source>
</evidence>
<dbReference type="STRING" id="1287681.M7TGJ7"/>
<sequence length="629" mass="71878">MKADELVAISTSLGGDFKSIEPHLVRLEKHLTLRTYLAGYALSDIDSKIWLAIKSNRVAVSFVKKGTYQNVFRWFTFIEQTHPEIQEEVKAADTARKAKVQAASRAGASYNLALQEADKGVVTRFLPEPSGYLHIGHAKAALLSDYFAHQAYNGKLRLRLDDTNPSKEKEEFQDAIIEDLALMGIKPDFVSFTSDHFDRLYDACLTLIKSGNAYSDDTDVETMRDERGRGIASKRRERTVEENLRIFDEMKVGSEEGLKNCIRAKISVDNPNKAMRDPVIYRCNPNDAHHRTGTQWKMYPTYDLACPVVDSFEGVTHALRSTEYTDRNPQFQWFIDTLKLRQVYMWDFARMNFIRTFLSKRKLAKLVDAGRVWGWDDPRMPTIRGVRRRGMTIPALRDFILKQGPSRNVVSMDWGSFWATNKKEIDPIAPRHTAILKKDVVKVAIMGEEAPEEPRSEEKPLHPKNSAIGTKKVTFSKELIMDQADAKSFKYGEEITIMQWGNAFVRSIASGDPITSITCELNLKGDVRATEKKVTWLSSEGQKLIPAELWDFDYLITKDKLEEEDDLEKFLTPVTATMEEALCDENVTKYKKDDIIQLERRGYYRVDKGYDEGDEKKIVLFCIPTGKGK</sequence>
<dbReference type="GO" id="GO:0004818">
    <property type="term" value="F:glutamate-tRNA ligase activity"/>
    <property type="evidence" value="ECO:0007669"/>
    <property type="project" value="UniProtKB-EC"/>
</dbReference>
<evidence type="ECO:0000259" key="14">
    <source>
        <dbReference type="Pfam" id="PF00749"/>
    </source>
</evidence>
<dbReference type="Gene3D" id="3.40.50.620">
    <property type="entry name" value="HUPs"/>
    <property type="match status" value="1"/>
</dbReference>
<evidence type="ECO:0000256" key="5">
    <source>
        <dbReference type="ARBA" id="ARBA00022553"/>
    </source>
</evidence>
<dbReference type="SUPFAM" id="SSF52374">
    <property type="entry name" value="Nucleotidylyl transferase"/>
    <property type="match status" value="1"/>
</dbReference>
<dbReference type="InterPro" id="IPR050132">
    <property type="entry name" value="Gln/Glu-tRNA_Ligase"/>
</dbReference>
<organism evidence="17 18">
    <name type="scientific">Eutypa lata (strain UCR-EL1)</name>
    <name type="common">Grapevine dieback disease fungus</name>
    <name type="synonym">Eutypa armeniacae</name>
    <dbReference type="NCBI Taxonomy" id="1287681"/>
    <lineage>
        <taxon>Eukaryota</taxon>
        <taxon>Fungi</taxon>
        <taxon>Dikarya</taxon>
        <taxon>Ascomycota</taxon>
        <taxon>Pezizomycotina</taxon>
        <taxon>Sordariomycetes</taxon>
        <taxon>Xylariomycetidae</taxon>
        <taxon>Xylariales</taxon>
        <taxon>Diatrypaceae</taxon>
        <taxon>Eutypa</taxon>
    </lineage>
</organism>
<evidence type="ECO:0000259" key="15">
    <source>
        <dbReference type="Pfam" id="PF03950"/>
    </source>
</evidence>
<dbReference type="eggNOG" id="KOG1147">
    <property type="taxonomic scope" value="Eukaryota"/>
</dbReference>
<dbReference type="Pfam" id="PF03950">
    <property type="entry name" value="tRNA-synt_1c_C"/>
    <property type="match status" value="1"/>
</dbReference>
<protein>
    <recommendedName>
        <fullName evidence="3">glutamate--tRNA ligase</fullName>
        <ecNumber evidence="3">6.1.1.17</ecNumber>
    </recommendedName>
    <alternativeName>
        <fullName evidence="11">Glutamyl-tRNA synthetase</fullName>
    </alternativeName>
</protein>
<dbReference type="GO" id="GO:0006424">
    <property type="term" value="P:glutamyl-tRNA aminoacylation"/>
    <property type="evidence" value="ECO:0007669"/>
    <property type="project" value="InterPro"/>
</dbReference>
<dbReference type="Gene3D" id="1.10.1160.10">
    <property type="entry name" value="Glutamyl-trna Synthetase, Domain 2"/>
    <property type="match status" value="1"/>
</dbReference>
<evidence type="ECO:0000256" key="4">
    <source>
        <dbReference type="ARBA" id="ARBA00022490"/>
    </source>
</evidence>
<evidence type="ECO:0000256" key="13">
    <source>
        <dbReference type="RuleBase" id="RU363037"/>
    </source>
</evidence>
<evidence type="ECO:0000259" key="16">
    <source>
        <dbReference type="Pfam" id="PF20974"/>
    </source>
</evidence>
<dbReference type="InterPro" id="IPR036282">
    <property type="entry name" value="Glutathione-S-Trfase_C_sf"/>
</dbReference>
<evidence type="ECO:0000256" key="9">
    <source>
        <dbReference type="ARBA" id="ARBA00022917"/>
    </source>
</evidence>
<comment type="subcellular location">
    <subcellularLocation>
        <location evidence="1">Cytoplasm</location>
    </subcellularLocation>
</comment>
<keyword evidence="8 13" id="KW-0067">ATP-binding</keyword>
<keyword evidence="5" id="KW-0597">Phosphoprotein</keyword>
<dbReference type="InterPro" id="IPR049437">
    <property type="entry name" value="tRNA-synt_1c_C2"/>
</dbReference>
<evidence type="ECO:0000256" key="6">
    <source>
        <dbReference type="ARBA" id="ARBA00022598"/>
    </source>
</evidence>
<dbReference type="OrthoDB" id="10250478at2759"/>
<dbReference type="InterPro" id="IPR014729">
    <property type="entry name" value="Rossmann-like_a/b/a_fold"/>
</dbReference>
<name>M7TGJ7_EUTLA</name>
<dbReference type="GO" id="GO:0017102">
    <property type="term" value="C:methionyl glutamyl tRNA synthetase complex"/>
    <property type="evidence" value="ECO:0007669"/>
    <property type="project" value="TreeGrafter"/>
</dbReference>
<dbReference type="Pfam" id="PF20974">
    <property type="entry name" value="tRNA-synt_1c_C2"/>
    <property type="match status" value="1"/>
</dbReference>
<dbReference type="Pfam" id="PF00749">
    <property type="entry name" value="tRNA-synt_1c"/>
    <property type="match status" value="1"/>
</dbReference>
<dbReference type="InterPro" id="IPR020056">
    <property type="entry name" value="Rbsml_bL25/Gln-tRNA_synth_N"/>
</dbReference>
<gene>
    <name evidence="17" type="ORF">UCREL1_3905</name>
</gene>
<evidence type="ECO:0000256" key="7">
    <source>
        <dbReference type="ARBA" id="ARBA00022741"/>
    </source>
</evidence>
<evidence type="ECO:0000256" key="12">
    <source>
        <dbReference type="ARBA" id="ARBA00048351"/>
    </source>
</evidence>
<dbReference type="KEGG" id="ela:UCREL1_3905"/>
<evidence type="ECO:0000256" key="3">
    <source>
        <dbReference type="ARBA" id="ARBA00012835"/>
    </source>
</evidence>
<dbReference type="InterPro" id="IPR020061">
    <property type="entry name" value="Glu_tRNA_lig_a-bdl"/>
</dbReference>
<evidence type="ECO:0000256" key="2">
    <source>
        <dbReference type="ARBA" id="ARBA00008927"/>
    </source>
</evidence>
<dbReference type="PRINTS" id="PR00987">
    <property type="entry name" value="TRNASYNTHGLU"/>
</dbReference>
<dbReference type="Gene3D" id="3.90.800.10">
    <property type="entry name" value="Glutamyl-tRNA Synthetase, Domain 3"/>
    <property type="match status" value="1"/>
</dbReference>
<comment type="similarity">
    <text evidence="2">Belongs to the class-I aminoacyl-tRNA synthetase family. Glutamate--tRNA ligase type 2 subfamily.</text>
</comment>
<feature type="domain" description="tRNA synthetases class I (E and Q) anti-codon binding" evidence="16">
    <location>
        <begin position="533"/>
        <end position="607"/>
    </location>
</feature>
<feature type="domain" description="Glutamyl/glutaminyl-tRNA synthetase class Ib catalytic" evidence="14">
    <location>
        <begin position="121"/>
        <end position="426"/>
    </location>
</feature>
<reference evidence="18" key="1">
    <citation type="journal article" date="2013" name="Genome Announc.">
        <title>Draft genome sequence of the grapevine dieback fungus Eutypa lata UCR-EL1.</title>
        <authorList>
            <person name="Blanco-Ulate B."/>
            <person name="Rolshausen P.E."/>
            <person name="Cantu D."/>
        </authorList>
    </citation>
    <scope>NUCLEOTIDE SEQUENCE [LARGE SCALE GENOMIC DNA]</scope>
    <source>
        <strain evidence="18">UCR-EL1</strain>
    </source>
</reference>
<keyword evidence="18" id="KW-1185">Reference proteome</keyword>
<dbReference type="SUPFAM" id="SSF47616">
    <property type="entry name" value="GST C-terminal domain-like"/>
    <property type="match status" value="1"/>
</dbReference>
<dbReference type="Gene3D" id="1.20.1050.10">
    <property type="match status" value="1"/>
</dbReference>
<dbReference type="FunFam" id="3.90.800.10:FF:000001">
    <property type="entry name" value="Glutamine--tRNA ligase"/>
    <property type="match status" value="1"/>
</dbReference>
<feature type="domain" description="Glutamyl/glutaminyl-tRNA synthetase class Ib anti-codon binding" evidence="15">
    <location>
        <begin position="429"/>
        <end position="521"/>
    </location>
</feature>